<proteinExistence type="predicted"/>
<sequence>MSVADPAPLPLPPSPPPPLHQHRHATTTTTLLSEQIQLPASGRRNTRKKINLTQKQIGGEKFLTRSSLPRSLRLPDLFYHY</sequence>
<feature type="compositionally biased region" description="Pro residues" evidence="1">
    <location>
        <begin position="7"/>
        <end position="19"/>
    </location>
</feature>
<organism evidence="2 3">
    <name type="scientific">Portunus trituberculatus</name>
    <name type="common">Swimming crab</name>
    <name type="synonym">Neptunus trituberculatus</name>
    <dbReference type="NCBI Taxonomy" id="210409"/>
    <lineage>
        <taxon>Eukaryota</taxon>
        <taxon>Metazoa</taxon>
        <taxon>Ecdysozoa</taxon>
        <taxon>Arthropoda</taxon>
        <taxon>Crustacea</taxon>
        <taxon>Multicrustacea</taxon>
        <taxon>Malacostraca</taxon>
        <taxon>Eumalacostraca</taxon>
        <taxon>Eucarida</taxon>
        <taxon>Decapoda</taxon>
        <taxon>Pleocyemata</taxon>
        <taxon>Brachyura</taxon>
        <taxon>Eubrachyura</taxon>
        <taxon>Portunoidea</taxon>
        <taxon>Portunidae</taxon>
        <taxon>Portuninae</taxon>
        <taxon>Portunus</taxon>
    </lineage>
</organism>
<evidence type="ECO:0000256" key="1">
    <source>
        <dbReference type="SAM" id="MobiDB-lite"/>
    </source>
</evidence>
<dbReference type="EMBL" id="VSRR010147485">
    <property type="protein sequence ID" value="MPD05738.1"/>
    <property type="molecule type" value="Genomic_DNA"/>
</dbReference>
<accession>A0A5B7KK75</accession>
<reference evidence="2 3" key="1">
    <citation type="submission" date="2019-05" db="EMBL/GenBank/DDBJ databases">
        <title>Another draft genome of Portunus trituberculatus and its Hox gene families provides insights of decapod evolution.</title>
        <authorList>
            <person name="Jeong J.-H."/>
            <person name="Song I."/>
            <person name="Kim S."/>
            <person name="Choi T."/>
            <person name="Kim D."/>
            <person name="Ryu S."/>
            <person name="Kim W."/>
        </authorList>
    </citation>
    <scope>NUCLEOTIDE SEQUENCE [LARGE SCALE GENOMIC DNA]</scope>
    <source>
        <tissue evidence="2">Muscle</tissue>
    </source>
</reference>
<evidence type="ECO:0000313" key="2">
    <source>
        <dbReference type="EMBL" id="MPD05738.1"/>
    </source>
</evidence>
<dbReference type="AlphaFoldDB" id="A0A5B7KK75"/>
<comment type="caution">
    <text evidence="2">The sequence shown here is derived from an EMBL/GenBank/DDBJ whole genome shotgun (WGS) entry which is preliminary data.</text>
</comment>
<name>A0A5B7KK75_PORTR</name>
<gene>
    <name evidence="2" type="ORF">E2C01_101498</name>
</gene>
<evidence type="ECO:0000313" key="3">
    <source>
        <dbReference type="Proteomes" id="UP000324222"/>
    </source>
</evidence>
<keyword evidence="3" id="KW-1185">Reference proteome</keyword>
<feature type="region of interest" description="Disordered" evidence="1">
    <location>
        <begin position="1"/>
        <end position="26"/>
    </location>
</feature>
<dbReference type="Proteomes" id="UP000324222">
    <property type="component" value="Unassembled WGS sequence"/>
</dbReference>
<protein>
    <submittedName>
        <fullName evidence="2">Uncharacterized protein</fullName>
    </submittedName>
</protein>